<keyword evidence="3" id="KW-1185">Reference proteome</keyword>
<reference evidence="3" key="1">
    <citation type="submission" date="2016-10" db="EMBL/GenBank/DDBJ databases">
        <authorList>
            <person name="Varghese N."/>
            <person name="Submissions S."/>
        </authorList>
    </citation>
    <scope>NUCLEOTIDE SEQUENCE [LARGE SCALE GENOMIC DNA]</scope>
    <source>
        <strain evidence="3">DSM 19083</strain>
    </source>
</reference>
<evidence type="ECO:0000313" key="3">
    <source>
        <dbReference type="Proteomes" id="UP000198520"/>
    </source>
</evidence>
<keyword evidence="1" id="KW-0812">Transmembrane</keyword>
<dbReference type="AlphaFoldDB" id="A0A1I2C9A4"/>
<organism evidence="2 3">
    <name type="scientific">Flavimobilis marinus</name>
    <dbReference type="NCBI Taxonomy" id="285351"/>
    <lineage>
        <taxon>Bacteria</taxon>
        <taxon>Bacillati</taxon>
        <taxon>Actinomycetota</taxon>
        <taxon>Actinomycetes</taxon>
        <taxon>Micrococcales</taxon>
        <taxon>Jonesiaceae</taxon>
        <taxon>Flavimobilis</taxon>
    </lineage>
</organism>
<evidence type="ECO:0000256" key="1">
    <source>
        <dbReference type="SAM" id="Phobius"/>
    </source>
</evidence>
<keyword evidence="1" id="KW-0472">Membrane</keyword>
<keyword evidence="1" id="KW-1133">Transmembrane helix</keyword>
<dbReference type="Proteomes" id="UP000198520">
    <property type="component" value="Unassembled WGS sequence"/>
</dbReference>
<gene>
    <name evidence="2" type="ORF">SAMN04488035_0009</name>
</gene>
<protein>
    <submittedName>
        <fullName evidence="2">Uncharacterized protein</fullName>
    </submittedName>
</protein>
<dbReference type="STRING" id="285351.SAMN04488035_0009"/>
<proteinExistence type="predicted"/>
<name>A0A1I2C9A4_9MICO</name>
<sequence length="61" mass="6375">MASDRRTTIAIVVSTLVALATNIALDLTTSLPMLGRWAIAVAAGVAVTAVLVRPRTPDRSE</sequence>
<evidence type="ECO:0000313" key="2">
    <source>
        <dbReference type="EMBL" id="SFE64844.1"/>
    </source>
</evidence>
<accession>A0A1I2C9A4</accession>
<feature type="transmembrane region" description="Helical" evidence="1">
    <location>
        <begin position="34"/>
        <end position="52"/>
    </location>
</feature>
<dbReference type="OrthoDB" id="4954543at2"/>
<dbReference type="EMBL" id="FONZ01000001">
    <property type="protein sequence ID" value="SFE64844.1"/>
    <property type="molecule type" value="Genomic_DNA"/>
</dbReference>
<dbReference type="RefSeq" id="WP_093374089.1">
    <property type="nucleotide sequence ID" value="NZ_BNAN01000001.1"/>
</dbReference>